<dbReference type="InterPro" id="IPR036513">
    <property type="entry name" value="STAS_dom_sf"/>
</dbReference>
<gene>
    <name evidence="1" type="ORF">I215_07861</name>
</gene>
<evidence type="ECO:0000313" key="2">
    <source>
        <dbReference type="Proteomes" id="UP000007364"/>
    </source>
</evidence>
<proteinExistence type="predicted"/>
<dbReference type="SUPFAM" id="SSF52091">
    <property type="entry name" value="SpoIIaa-like"/>
    <property type="match status" value="1"/>
</dbReference>
<comment type="caution">
    <text evidence="1">The sequence shown here is derived from an EMBL/GenBank/DDBJ whole genome shotgun (WGS) entry which is preliminary data.</text>
</comment>
<protein>
    <recommendedName>
        <fullName evidence="3">STAS/SEC14 domain-containing protein</fullName>
    </recommendedName>
</protein>
<organism evidence="1 2">
    <name type="scientific">Galbibacter marinus</name>
    <dbReference type="NCBI Taxonomy" id="555500"/>
    <lineage>
        <taxon>Bacteria</taxon>
        <taxon>Pseudomonadati</taxon>
        <taxon>Bacteroidota</taxon>
        <taxon>Flavobacteriia</taxon>
        <taxon>Flavobacteriales</taxon>
        <taxon>Flavobacteriaceae</taxon>
        <taxon>Galbibacter</taxon>
    </lineage>
</organism>
<dbReference type="eggNOG" id="ENOG5032YHX">
    <property type="taxonomic scope" value="Bacteria"/>
</dbReference>
<dbReference type="OrthoDB" id="1144359at2"/>
<dbReference type="EMBL" id="AMSG01000008">
    <property type="protein sequence ID" value="EKF55365.1"/>
    <property type="molecule type" value="Genomic_DNA"/>
</dbReference>
<evidence type="ECO:0008006" key="3">
    <source>
        <dbReference type="Google" id="ProtNLM"/>
    </source>
</evidence>
<keyword evidence="2" id="KW-1185">Reference proteome</keyword>
<accession>K2PS53</accession>
<sequence>MNAISSKYNLVKIYELDFGNIEVYSNLVVGIVNDGIDFNLEHISALINIAEIHFNNKDFGYISLRKNSYALDPSVYKYLKELPTLKGIAIVSENKLFKHNFKIEKYFYGNKMKLFKNVETAGEWIQSIVLPNHMS</sequence>
<dbReference type="RefSeq" id="WP_008991427.1">
    <property type="nucleotide sequence ID" value="NZ_AMSG01000008.1"/>
</dbReference>
<name>K2PS53_9FLAO</name>
<reference evidence="1 2" key="1">
    <citation type="journal article" date="2012" name="J. Bacteriol.">
        <title>Genome Sequence of Galbibacter marinum Type Strain ck-I2-15.</title>
        <authorList>
            <person name="Lai Q."/>
            <person name="Li C."/>
            <person name="Shao Z."/>
        </authorList>
    </citation>
    <scope>NUCLEOTIDE SEQUENCE [LARGE SCALE GENOMIC DNA]</scope>
    <source>
        <strain evidence="2">ck-I2-15</strain>
    </source>
</reference>
<dbReference type="AlphaFoldDB" id="K2PS53"/>
<evidence type="ECO:0000313" key="1">
    <source>
        <dbReference type="EMBL" id="EKF55365.1"/>
    </source>
</evidence>
<dbReference type="STRING" id="555500.I215_07861"/>
<dbReference type="PATRIC" id="fig|555500.3.peg.1629"/>
<dbReference type="Proteomes" id="UP000007364">
    <property type="component" value="Unassembled WGS sequence"/>
</dbReference>